<feature type="transmembrane region" description="Helical" evidence="8">
    <location>
        <begin position="20"/>
        <end position="37"/>
    </location>
</feature>
<evidence type="ECO:0000256" key="8">
    <source>
        <dbReference type="SAM" id="Phobius"/>
    </source>
</evidence>
<dbReference type="InterPro" id="IPR007272">
    <property type="entry name" value="Sulf_transp_TsuA/YedE"/>
</dbReference>
<comment type="subcellular location">
    <subcellularLocation>
        <location evidence="1">Cell inner membrane</location>
        <topology evidence="1">Multi-pass membrane protein</topology>
    </subcellularLocation>
</comment>
<feature type="transmembrane region" description="Helical" evidence="8">
    <location>
        <begin position="452"/>
        <end position="472"/>
    </location>
</feature>
<keyword evidence="5 8" id="KW-0812">Transmembrane</keyword>
<keyword evidence="6 8" id="KW-1133">Transmembrane helix</keyword>
<feature type="transmembrane region" description="Helical" evidence="8">
    <location>
        <begin position="228"/>
        <end position="252"/>
    </location>
</feature>
<gene>
    <name evidence="9" type="ORF">LCGC14_1429350</name>
</gene>
<feature type="transmembrane region" description="Helical" evidence="8">
    <location>
        <begin position="43"/>
        <end position="62"/>
    </location>
</feature>
<evidence type="ECO:0000256" key="1">
    <source>
        <dbReference type="ARBA" id="ARBA00004429"/>
    </source>
</evidence>
<accession>A0A0F9KA78</accession>
<evidence type="ECO:0000256" key="7">
    <source>
        <dbReference type="ARBA" id="ARBA00023136"/>
    </source>
</evidence>
<dbReference type="PANTHER" id="PTHR30574">
    <property type="entry name" value="INNER MEMBRANE PROTEIN YEDE"/>
    <property type="match status" value="1"/>
</dbReference>
<feature type="transmembrane region" description="Helical" evidence="8">
    <location>
        <begin position="115"/>
        <end position="139"/>
    </location>
</feature>
<feature type="transmembrane region" description="Helical" evidence="8">
    <location>
        <begin position="384"/>
        <end position="402"/>
    </location>
</feature>
<evidence type="ECO:0000256" key="2">
    <source>
        <dbReference type="ARBA" id="ARBA00022448"/>
    </source>
</evidence>
<dbReference type="Pfam" id="PF04143">
    <property type="entry name" value="Sulf_transp"/>
    <property type="match status" value="1"/>
</dbReference>
<evidence type="ECO:0000256" key="3">
    <source>
        <dbReference type="ARBA" id="ARBA00022475"/>
    </source>
</evidence>
<reference evidence="9" key="1">
    <citation type="journal article" date="2015" name="Nature">
        <title>Complex archaea that bridge the gap between prokaryotes and eukaryotes.</title>
        <authorList>
            <person name="Spang A."/>
            <person name="Saw J.H."/>
            <person name="Jorgensen S.L."/>
            <person name="Zaremba-Niedzwiedzka K."/>
            <person name="Martijn J."/>
            <person name="Lind A.E."/>
            <person name="van Eijk R."/>
            <person name="Schleper C."/>
            <person name="Guy L."/>
            <person name="Ettema T.J."/>
        </authorList>
    </citation>
    <scope>NUCLEOTIDE SEQUENCE</scope>
</reference>
<dbReference type="EMBL" id="LAZR01009613">
    <property type="protein sequence ID" value="KKM71561.1"/>
    <property type="molecule type" value="Genomic_DNA"/>
</dbReference>
<dbReference type="AlphaFoldDB" id="A0A0F9KA78"/>
<feature type="transmembrane region" description="Helical" evidence="8">
    <location>
        <begin position="83"/>
        <end position="103"/>
    </location>
</feature>
<evidence type="ECO:0000256" key="6">
    <source>
        <dbReference type="ARBA" id="ARBA00022989"/>
    </source>
</evidence>
<dbReference type="GO" id="GO:0005886">
    <property type="term" value="C:plasma membrane"/>
    <property type="evidence" value="ECO:0007669"/>
    <property type="project" value="UniProtKB-SubCell"/>
</dbReference>
<evidence type="ECO:0000313" key="9">
    <source>
        <dbReference type="EMBL" id="KKM71561.1"/>
    </source>
</evidence>
<evidence type="ECO:0000256" key="4">
    <source>
        <dbReference type="ARBA" id="ARBA00022519"/>
    </source>
</evidence>
<keyword evidence="2" id="KW-0813">Transport</keyword>
<comment type="caution">
    <text evidence="9">The sequence shown here is derived from an EMBL/GenBank/DDBJ whole genome shotgun (WGS) entry which is preliminary data.</text>
</comment>
<sequence length="488" mass="54055">MILKSSERLDKVEIEKRNQLWTYIITGALILISLVYYMANQYYVYLIVYIWFGVAYGMMLQYGRFCFASASRDLFAAGVPRMAVGILIALLFFSVIQAILAATDMSTFHPAPRSIHVVIAGFIFGIGMVLAGGCASGSLYKIGEGNGTSMLAIIGISFGQAIFVDLGGVFNRLLPQGWIDNAMSKGWFPKDKLTSWYDHYLVGYVWDQPAKMLSQSDMFKGMSGFPKYFLSNSLINAIIPALVLMVVIYFFYSRKGYMRKLSKTRENVGGIGDEISGIWTMITASKRTSIMGVLVGITAGLHIFTMKGMRIKFDVNNFGELLSRMGHTEGLSVKGTVFDPGYWYITSQEAQLGGWVLEKFGWDMQDNVFFGYVNGIPELWDNPALWMSVGIVFGAMILALLSGEFKFKVPKGELIVWGLGGGLLMGIGSRLALGCNIGAFFIRSAGGDIGGWYFGLGMVLGALLGVKFFNWWTERKMAQEMANFDIDL</sequence>
<keyword evidence="3" id="KW-1003">Cell membrane</keyword>
<proteinExistence type="predicted"/>
<keyword evidence="4" id="KW-0997">Cell inner membrane</keyword>
<protein>
    <submittedName>
        <fullName evidence="9">Uncharacterized protein</fullName>
    </submittedName>
</protein>
<evidence type="ECO:0000256" key="5">
    <source>
        <dbReference type="ARBA" id="ARBA00022692"/>
    </source>
</evidence>
<name>A0A0F9KA78_9ZZZZ</name>
<feature type="transmembrane region" description="Helical" evidence="8">
    <location>
        <begin position="151"/>
        <end position="170"/>
    </location>
</feature>
<keyword evidence="7 8" id="KW-0472">Membrane</keyword>
<feature type="transmembrane region" description="Helical" evidence="8">
    <location>
        <begin position="288"/>
        <end position="306"/>
    </location>
</feature>
<organism evidence="9">
    <name type="scientific">marine sediment metagenome</name>
    <dbReference type="NCBI Taxonomy" id="412755"/>
    <lineage>
        <taxon>unclassified sequences</taxon>
        <taxon>metagenomes</taxon>
        <taxon>ecological metagenomes</taxon>
    </lineage>
</organism>
<feature type="transmembrane region" description="Helical" evidence="8">
    <location>
        <begin position="414"/>
        <end position="440"/>
    </location>
</feature>
<dbReference type="PANTHER" id="PTHR30574:SF1">
    <property type="entry name" value="SULPHUR TRANSPORT DOMAIN-CONTAINING PROTEIN"/>
    <property type="match status" value="1"/>
</dbReference>